<evidence type="ECO:0000256" key="4">
    <source>
        <dbReference type="ARBA" id="ARBA00023163"/>
    </source>
</evidence>
<evidence type="ECO:0000313" key="7">
    <source>
        <dbReference type="Proteomes" id="UP000827889"/>
    </source>
</evidence>
<keyword evidence="3" id="KW-0238">DNA-binding</keyword>
<dbReference type="PANTHER" id="PTHR11945">
    <property type="entry name" value="MADS BOX PROTEIN"/>
    <property type="match status" value="1"/>
</dbReference>
<dbReference type="GeneID" id="115741876"/>
<dbReference type="InterPro" id="IPR002100">
    <property type="entry name" value="TF_MADSbox"/>
</dbReference>
<dbReference type="Proteomes" id="UP000827889">
    <property type="component" value="Chromosome 7"/>
</dbReference>
<evidence type="ECO:0000256" key="5">
    <source>
        <dbReference type="ARBA" id="ARBA00023242"/>
    </source>
</evidence>
<evidence type="ECO:0000259" key="6">
    <source>
        <dbReference type="PROSITE" id="PS50066"/>
    </source>
</evidence>
<dbReference type="Gene3D" id="3.40.1810.10">
    <property type="entry name" value="Transcription factor, MADS-box"/>
    <property type="match status" value="1"/>
</dbReference>
<dbReference type="PRINTS" id="PR00404">
    <property type="entry name" value="MADSDOMAIN"/>
</dbReference>
<feature type="domain" description="MADS-box" evidence="6">
    <location>
        <begin position="1"/>
        <end position="61"/>
    </location>
</feature>
<gene>
    <name evidence="8" type="primary">LOC115741876</name>
</gene>
<evidence type="ECO:0000313" key="8">
    <source>
        <dbReference type="RefSeq" id="XP_048138563.1"/>
    </source>
</evidence>
<comment type="subcellular location">
    <subcellularLocation>
        <location evidence="1">Nucleus</location>
    </subcellularLocation>
</comment>
<accession>A0ABM3HPN7</accession>
<evidence type="ECO:0000256" key="2">
    <source>
        <dbReference type="ARBA" id="ARBA00023015"/>
    </source>
</evidence>
<evidence type="ECO:0000256" key="1">
    <source>
        <dbReference type="ARBA" id="ARBA00004123"/>
    </source>
</evidence>
<dbReference type="SMART" id="SM00432">
    <property type="entry name" value="MADS"/>
    <property type="match status" value="1"/>
</dbReference>
<keyword evidence="4" id="KW-0804">Transcription</keyword>
<dbReference type="PROSITE" id="PS50066">
    <property type="entry name" value="MADS_BOX_2"/>
    <property type="match status" value="1"/>
</dbReference>
<reference evidence="8" key="1">
    <citation type="submission" date="2025-08" db="UniProtKB">
        <authorList>
            <consortium name="RefSeq"/>
        </authorList>
    </citation>
    <scope>IDENTIFICATION</scope>
    <source>
        <tissue evidence="8">Leaf</tissue>
    </source>
</reference>
<name>A0ABM3HPN7_9MYRT</name>
<sequence length="291" mass="32016">MGRRKLPLELITNEKVRRITYEKRKKGLMKKAQELATLCGVDTCMIIHGPAGSSASAAAAKPEIWPASPEKVKRIIRQYMSEGGDRRAKRTVGLAEFFANQKRKVDAELAKARLANMEAKYPISEALIGNLSKADPTWLYGSLGQKLDEAKARLAVVKEDATRRSSRAYDHHVQANHHHVLSAAAASSHGPFMDNMLLEGTPSFKACYGALMVQPVPPGQDFHFAATPEETMRSETSSYGLIVMDDVSLEGSPSFETYHATPMFRPAPAPEPLWTTPYDASFFFAGGLSVY</sequence>
<keyword evidence="2" id="KW-0805">Transcription regulation</keyword>
<evidence type="ECO:0000256" key="3">
    <source>
        <dbReference type="ARBA" id="ARBA00023125"/>
    </source>
</evidence>
<dbReference type="InterPro" id="IPR033897">
    <property type="entry name" value="SRF-like_MADS-box"/>
</dbReference>
<organism evidence="7 8">
    <name type="scientific">Rhodamnia argentea</name>
    <dbReference type="NCBI Taxonomy" id="178133"/>
    <lineage>
        <taxon>Eukaryota</taxon>
        <taxon>Viridiplantae</taxon>
        <taxon>Streptophyta</taxon>
        <taxon>Embryophyta</taxon>
        <taxon>Tracheophyta</taxon>
        <taxon>Spermatophyta</taxon>
        <taxon>Magnoliopsida</taxon>
        <taxon>eudicotyledons</taxon>
        <taxon>Gunneridae</taxon>
        <taxon>Pentapetalae</taxon>
        <taxon>rosids</taxon>
        <taxon>malvids</taxon>
        <taxon>Myrtales</taxon>
        <taxon>Myrtaceae</taxon>
        <taxon>Myrtoideae</taxon>
        <taxon>Myrteae</taxon>
        <taxon>Australasian group</taxon>
        <taxon>Rhodamnia</taxon>
    </lineage>
</organism>
<dbReference type="SUPFAM" id="SSF55455">
    <property type="entry name" value="SRF-like"/>
    <property type="match status" value="1"/>
</dbReference>
<dbReference type="RefSeq" id="XP_048138563.1">
    <property type="nucleotide sequence ID" value="XM_048282606.1"/>
</dbReference>
<dbReference type="Pfam" id="PF00319">
    <property type="entry name" value="SRF-TF"/>
    <property type="match status" value="1"/>
</dbReference>
<proteinExistence type="predicted"/>
<dbReference type="CDD" id="cd00266">
    <property type="entry name" value="MADS_SRF_like"/>
    <property type="match status" value="1"/>
</dbReference>
<keyword evidence="5" id="KW-0539">Nucleus</keyword>
<dbReference type="InterPro" id="IPR036879">
    <property type="entry name" value="TF_MADSbox_sf"/>
</dbReference>
<dbReference type="PANTHER" id="PTHR11945:SF176">
    <property type="entry name" value="MADS-BOX TRANSCRIPTION FACTOR FAMILY PROTEIN"/>
    <property type="match status" value="1"/>
</dbReference>
<keyword evidence="7" id="KW-1185">Reference proteome</keyword>
<protein>
    <submittedName>
        <fullName evidence="8">MADS-box protein FLOWERING LOCUS C-like</fullName>
    </submittedName>
</protein>